<feature type="region of interest" description="Disordered" evidence="1">
    <location>
        <begin position="1"/>
        <end position="75"/>
    </location>
</feature>
<sequence length="172" mass="17698">MARTLPEDRPRREGGGGADGTPRTTLGPSPDRGGGRAGRGPGAGGTMAPDDPHEVQESRPMTAPTAPSPAPSHEVTWWHADGGRVAGRITCRAEAGAPCRSVCAVDEDRDCDDRDHAHAVVDAGGCALVAAAAREGVQALHDEPAGTPVRSGPVTVHRDAHGWGWRYAPPSG</sequence>
<feature type="compositionally biased region" description="Basic and acidic residues" evidence="1">
    <location>
        <begin position="1"/>
        <end position="14"/>
    </location>
</feature>
<evidence type="ECO:0000256" key="1">
    <source>
        <dbReference type="SAM" id="MobiDB-lite"/>
    </source>
</evidence>
<gene>
    <name evidence="2" type="ordered locus">Krad_0352</name>
</gene>
<dbReference type="STRING" id="266940.Krad_0352"/>
<feature type="compositionally biased region" description="Low complexity" evidence="1">
    <location>
        <begin position="20"/>
        <end position="31"/>
    </location>
</feature>
<proteinExistence type="predicted"/>
<dbReference type="Proteomes" id="UP000001116">
    <property type="component" value="Chromosome"/>
</dbReference>
<reference evidence="3" key="1">
    <citation type="journal article" date="2008" name="PLoS ONE">
        <title>Survival in nuclear waste, extreme resistance, and potential applications gleaned from the genome sequence of Kineococcus radiotolerans SRS30216.</title>
        <authorList>
            <person name="Bagwell C.E."/>
            <person name="Bhat S."/>
            <person name="Hawkins G.M."/>
            <person name="Smith B.W."/>
            <person name="Biswas T."/>
            <person name="Hoover T.R."/>
            <person name="Saunders E."/>
            <person name="Han C.S."/>
            <person name="Tsodikov O.V."/>
            <person name="Shimkets L.J."/>
        </authorList>
    </citation>
    <scope>NUCLEOTIDE SEQUENCE [LARGE SCALE GENOMIC DNA]</scope>
    <source>
        <strain evidence="3">ATCC BAA-149 / DSM 14245 / SRS30216</strain>
    </source>
</reference>
<dbReference type="AlphaFoldDB" id="A6W4V3"/>
<keyword evidence="3" id="KW-1185">Reference proteome</keyword>
<feature type="compositionally biased region" description="Gly residues" evidence="1">
    <location>
        <begin position="35"/>
        <end position="45"/>
    </location>
</feature>
<accession>A6W4V3</accession>
<organism evidence="2 3">
    <name type="scientific">Kineococcus radiotolerans (strain ATCC BAA-149 / DSM 14245 / SRS30216)</name>
    <dbReference type="NCBI Taxonomy" id="266940"/>
    <lineage>
        <taxon>Bacteria</taxon>
        <taxon>Bacillati</taxon>
        <taxon>Actinomycetota</taxon>
        <taxon>Actinomycetes</taxon>
        <taxon>Kineosporiales</taxon>
        <taxon>Kineosporiaceae</taxon>
        <taxon>Kineococcus</taxon>
    </lineage>
</organism>
<evidence type="ECO:0000313" key="3">
    <source>
        <dbReference type="Proteomes" id="UP000001116"/>
    </source>
</evidence>
<dbReference type="HOGENOM" id="CLU_1553222_0_0_11"/>
<dbReference type="EMBL" id="CP000750">
    <property type="protein sequence ID" value="ABS01842.1"/>
    <property type="molecule type" value="Genomic_DNA"/>
</dbReference>
<dbReference type="KEGG" id="kra:Krad_0352"/>
<protein>
    <submittedName>
        <fullName evidence="2">Uncharacterized protein</fullName>
    </submittedName>
</protein>
<name>A6W4V3_KINRD</name>
<evidence type="ECO:0000313" key="2">
    <source>
        <dbReference type="EMBL" id="ABS01842.1"/>
    </source>
</evidence>